<feature type="region of interest" description="Disordered" evidence="1">
    <location>
        <begin position="1"/>
        <end position="25"/>
    </location>
</feature>
<reference evidence="2" key="1">
    <citation type="journal article" date="2023" name="Science">
        <title>Genome structures resolve the early diversification of teleost fishes.</title>
        <authorList>
            <person name="Parey E."/>
            <person name="Louis A."/>
            <person name="Montfort J."/>
            <person name="Bouchez O."/>
            <person name="Roques C."/>
            <person name="Iampietro C."/>
            <person name="Lluch J."/>
            <person name="Castinel A."/>
            <person name="Donnadieu C."/>
            <person name="Desvignes T."/>
            <person name="Floi Bucao C."/>
            <person name="Jouanno E."/>
            <person name="Wen M."/>
            <person name="Mejri S."/>
            <person name="Dirks R."/>
            <person name="Jansen H."/>
            <person name="Henkel C."/>
            <person name="Chen W.J."/>
            <person name="Zahm M."/>
            <person name="Cabau C."/>
            <person name="Klopp C."/>
            <person name="Thompson A.W."/>
            <person name="Robinson-Rechavi M."/>
            <person name="Braasch I."/>
            <person name="Lecointre G."/>
            <person name="Bobe J."/>
            <person name="Postlethwait J.H."/>
            <person name="Berthelot C."/>
            <person name="Roest Crollius H."/>
            <person name="Guiguen Y."/>
        </authorList>
    </citation>
    <scope>NUCLEOTIDE SEQUENCE</scope>
    <source>
        <strain evidence="2">WJC10195</strain>
    </source>
</reference>
<keyword evidence="3" id="KW-1185">Reference proteome</keyword>
<evidence type="ECO:0000313" key="2">
    <source>
        <dbReference type="EMBL" id="KAJ8337585.1"/>
    </source>
</evidence>
<dbReference type="EMBL" id="JAINUF010000018">
    <property type="protein sequence ID" value="KAJ8337585.1"/>
    <property type="molecule type" value="Genomic_DNA"/>
</dbReference>
<organism evidence="2 3">
    <name type="scientific">Synaphobranchus kaupii</name>
    <name type="common">Kaup's arrowtooth eel</name>
    <dbReference type="NCBI Taxonomy" id="118154"/>
    <lineage>
        <taxon>Eukaryota</taxon>
        <taxon>Metazoa</taxon>
        <taxon>Chordata</taxon>
        <taxon>Craniata</taxon>
        <taxon>Vertebrata</taxon>
        <taxon>Euteleostomi</taxon>
        <taxon>Actinopterygii</taxon>
        <taxon>Neopterygii</taxon>
        <taxon>Teleostei</taxon>
        <taxon>Anguilliformes</taxon>
        <taxon>Synaphobranchidae</taxon>
        <taxon>Synaphobranchus</taxon>
    </lineage>
</organism>
<evidence type="ECO:0000313" key="3">
    <source>
        <dbReference type="Proteomes" id="UP001152622"/>
    </source>
</evidence>
<proteinExistence type="predicted"/>
<name>A0A9Q1EEZ9_SYNKA</name>
<comment type="caution">
    <text evidence="2">The sequence shown here is derived from an EMBL/GenBank/DDBJ whole genome shotgun (WGS) entry which is preliminary data.</text>
</comment>
<sequence length="97" mass="10362">MRRARNRSVPGGALTEAPSEKLKGTAVSEEIFYKQPVCGETSQEKETFPLAPSSSPVDLPARAGRQTRSQGGRVNSVKVSHPRATMAAVYGDSCQTV</sequence>
<gene>
    <name evidence="2" type="ORF">SKAU_G00365510</name>
</gene>
<accession>A0A9Q1EEZ9</accession>
<dbReference type="AlphaFoldDB" id="A0A9Q1EEZ9"/>
<feature type="region of interest" description="Disordered" evidence="1">
    <location>
        <begin position="41"/>
        <end position="80"/>
    </location>
</feature>
<evidence type="ECO:0000256" key="1">
    <source>
        <dbReference type="SAM" id="MobiDB-lite"/>
    </source>
</evidence>
<dbReference type="Proteomes" id="UP001152622">
    <property type="component" value="Chromosome 18"/>
</dbReference>
<protein>
    <submittedName>
        <fullName evidence="2">Uncharacterized protein</fullName>
    </submittedName>
</protein>